<evidence type="ECO:0000256" key="4">
    <source>
        <dbReference type="ARBA" id="ARBA00022723"/>
    </source>
</evidence>
<evidence type="ECO:0000256" key="6">
    <source>
        <dbReference type="ARBA" id="ARBA00022786"/>
    </source>
</evidence>
<keyword evidence="5 8" id="KW-0863">Zinc-finger</keyword>
<gene>
    <name evidence="12" type="ORF">LCOR_06405.1</name>
</gene>
<evidence type="ECO:0000259" key="10">
    <source>
        <dbReference type="PROSITE" id="PS51044"/>
    </source>
</evidence>
<evidence type="ECO:0000313" key="13">
    <source>
        <dbReference type="Proteomes" id="UP000027586"/>
    </source>
</evidence>
<evidence type="ECO:0000256" key="3">
    <source>
        <dbReference type="ARBA" id="ARBA00022679"/>
    </source>
</evidence>
<organism evidence="12 13">
    <name type="scientific">Lichtheimia corymbifera JMRC:FSU:9682</name>
    <dbReference type="NCBI Taxonomy" id="1263082"/>
    <lineage>
        <taxon>Eukaryota</taxon>
        <taxon>Fungi</taxon>
        <taxon>Fungi incertae sedis</taxon>
        <taxon>Mucoromycota</taxon>
        <taxon>Mucoromycotina</taxon>
        <taxon>Mucoromycetes</taxon>
        <taxon>Mucorales</taxon>
        <taxon>Lichtheimiaceae</taxon>
        <taxon>Lichtheimia</taxon>
    </lineage>
</organism>
<dbReference type="PROSITE" id="PS51466">
    <property type="entry name" value="PINIT"/>
    <property type="match status" value="1"/>
</dbReference>
<dbReference type="PANTHER" id="PTHR10782">
    <property type="entry name" value="ZINC FINGER MIZ DOMAIN-CONTAINING PROTEIN"/>
    <property type="match status" value="1"/>
</dbReference>
<feature type="region of interest" description="Disordered" evidence="9">
    <location>
        <begin position="505"/>
        <end position="537"/>
    </location>
</feature>
<dbReference type="EMBL" id="CBTN010000028">
    <property type="protein sequence ID" value="CDH55245.1"/>
    <property type="molecule type" value="Genomic_DNA"/>
</dbReference>
<dbReference type="OrthoDB" id="28127at2759"/>
<dbReference type="Pfam" id="PF14324">
    <property type="entry name" value="PINIT"/>
    <property type="match status" value="1"/>
</dbReference>
<dbReference type="UniPathway" id="UPA00886"/>
<evidence type="ECO:0000256" key="8">
    <source>
        <dbReference type="PROSITE-ProRule" id="PRU00452"/>
    </source>
</evidence>
<dbReference type="GO" id="GO:0000785">
    <property type="term" value="C:chromatin"/>
    <property type="evidence" value="ECO:0007669"/>
    <property type="project" value="TreeGrafter"/>
</dbReference>
<reference evidence="12" key="1">
    <citation type="submission" date="2013-08" db="EMBL/GenBank/DDBJ databases">
        <title>Gene expansion shapes genome architecture in the human pathogen Lichtheimia corymbifera: an evolutionary genomics analysis in the ancient terrestrial Mucorales (Mucoromycotina).</title>
        <authorList>
            <person name="Schwartze V.U."/>
            <person name="Winter S."/>
            <person name="Shelest E."/>
            <person name="Marcet-Houben M."/>
            <person name="Horn F."/>
            <person name="Wehner S."/>
            <person name="Hoffmann K."/>
            <person name="Riege K."/>
            <person name="Sammeth M."/>
            <person name="Nowrousian M."/>
            <person name="Valiante V."/>
            <person name="Linde J."/>
            <person name="Jacobsen I.D."/>
            <person name="Marz M."/>
            <person name="Brakhage A.A."/>
            <person name="Gabaldon T."/>
            <person name="Bocker S."/>
            <person name="Voigt K."/>
        </authorList>
    </citation>
    <scope>NUCLEOTIDE SEQUENCE [LARGE SCALE GENOMIC DNA]</scope>
    <source>
        <strain evidence="12">FSU 9682</strain>
    </source>
</reference>
<dbReference type="GO" id="GO:0061665">
    <property type="term" value="F:SUMO ligase activity"/>
    <property type="evidence" value="ECO:0007669"/>
    <property type="project" value="TreeGrafter"/>
</dbReference>
<feature type="domain" description="SP-RING-type" evidence="10">
    <location>
        <begin position="330"/>
        <end position="416"/>
    </location>
</feature>
<evidence type="ECO:0000259" key="11">
    <source>
        <dbReference type="PROSITE" id="PS51466"/>
    </source>
</evidence>
<protein>
    <submittedName>
        <fullName evidence="12">Related to siz1-e3-like factor in the sumopathway</fullName>
    </submittedName>
</protein>
<dbReference type="VEuPathDB" id="FungiDB:LCOR_06405.1"/>
<keyword evidence="4" id="KW-0479">Metal-binding</keyword>
<keyword evidence="13" id="KW-1185">Reference proteome</keyword>
<dbReference type="InterPro" id="IPR013083">
    <property type="entry name" value="Znf_RING/FYVE/PHD"/>
</dbReference>
<dbReference type="GO" id="GO:0016925">
    <property type="term" value="P:protein sumoylation"/>
    <property type="evidence" value="ECO:0007669"/>
    <property type="project" value="UniProtKB-UniPathway"/>
</dbReference>
<comment type="pathway">
    <text evidence="1">Protein modification; protein sumoylation.</text>
</comment>
<dbReference type="Proteomes" id="UP000027586">
    <property type="component" value="Unassembled WGS sequence"/>
</dbReference>
<dbReference type="PANTHER" id="PTHR10782:SF4">
    <property type="entry name" value="TONALLI, ISOFORM E"/>
    <property type="match status" value="1"/>
</dbReference>
<evidence type="ECO:0000256" key="1">
    <source>
        <dbReference type="ARBA" id="ARBA00004718"/>
    </source>
</evidence>
<comment type="similarity">
    <text evidence="2">Belongs to the PIAS family.</text>
</comment>
<keyword evidence="6" id="KW-0833">Ubl conjugation pathway</keyword>
<feature type="domain" description="PINIT" evidence="11">
    <location>
        <begin position="150"/>
        <end position="301"/>
    </location>
</feature>
<dbReference type="InterPro" id="IPR023321">
    <property type="entry name" value="PINIT"/>
</dbReference>
<dbReference type="Gene3D" id="2.60.120.780">
    <property type="entry name" value="PINIT domain"/>
    <property type="match status" value="1"/>
</dbReference>
<sequence length="549" mass="61572">MVLITPEHRARHLNRPLMTLRVDELKGVLRDFSSRFGGPRQTTGTKAVLVTRIESMVQTWLANNEANKIVPALKIMNRHSPLLQWVYHNQSVYNMRMLSQEDKSRIPQSALDATRPEPIPPAAVRIRFQASQYTNPPSSRRPATAQQGLSTAAPPIAYAPNVHFISNEFYRSLMRVTTPLICYESYTGARKRVIKFKLTQEHQDMLAKPHHELRFTCGVLKKSYNLHQLVPLEYPPVCELSVNGQRVGIPGIRGSISKLPAAVNPPNITKLCKLNEENTVDVSYGCAVQKYAIAVEIVEHKPVPMLVQEMRETRLLSKQQVIQQYQQQRQDADIVLEAEMLSLKCPLGFTRIAAPCRSRSCRHMQCFEATTFLSMNEQTPTWSCPVCNRKINSIQDLVIDGYFDDILLTVGEDVHSVRIDPDGQLQLLEDNNTDARSLETSLRDTNDSAVIILDDDDDEVDTTTTQEPGIGDKRPHDDDVAIESTTTRQKTDVHPQVIDLTLSDDEEEVDAAQGQQQQQTPLTAMPPPSSSSATQHLVTLHLPAPGTAI</sequence>
<proteinExistence type="inferred from homology"/>
<evidence type="ECO:0000256" key="9">
    <source>
        <dbReference type="SAM" id="MobiDB-lite"/>
    </source>
</evidence>
<dbReference type="PROSITE" id="PS51044">
    <property type="entry name" value="ZF_SP_RING"/>
    <property type="match status" value="1"/>
</dbReference>
<accession>A0A068RZR4</accession>
<dbReference type="Gene3D" id="3.30.40.10">
    <property type="entry name" value="Zinc/RING finger domain, C3HC4 (zinc finger)"/>
    <property type="match status" value="1"/>
</dbReference>
<evidence type="ECO:0000256" key="7">
    <source>
        <dbReference type="ARBA" id="ARBA00022833"/>
    </source>
</evidence>
<evidence type="ECO:0000313" key="12">
    <source>
        <dbReference type="EMBL" id="CDH55245.1"/>
    </source>
</evidence>
<dbReference type="InterPro" id="IPR038654">
    <property type="entry name" value="PINIT_sf"/>
</dbReference>
<evidence type="ECO:0000256" key="5">
    <source>
        <dbReference type="ARBA" id="ARBA00022771"/>
    </source>
</evidence>
<name>A0A068RZR4_9FUNG</name>
<evidence type="ECO:0000256" key="2">
    <source>
        <dbReference type="ARBA" id="ARBA00005383"/>
    </source>
</evidence>
<comment type="caution">
    <text evidence="12">The sequence shown here is derived from an EMBL/GenBank/DDBJ whole genome shotgun (WGS) entry which is preliminary data.</text>
</comment>
<feature type="region of interest" description="Disordered" evidence="9">
    <location>
        <begin position="455"/>
        <end position="478"/>
    </location>
</feature>
<keyword evidence="3" id="KW-0808">Transferase</keyword>
<dbReference type="InterPro" id="IPR004181">
    <property type="entry name" value="Znf_MIZ"/>
</dbReference>
<dbReference type="AlphaFoldDB" id="A0A068RZR4"/>
<keyword evidence="7" id="KW-0862">Zinc</keyword>
<dbReference type="GO" id="GO:0008270">
    <property type="term" value="F:zinc ion binding"/>
    <property type="evidence" value="ECO:0007669"/>
    <property type="project" value="UniProtKB-KW"/>
</dbReference>
<dbReference type="STRING" id="1263082.A0A068RZR4"/>
<dbReference type="Pfam" id="PF02891">
    <property type="entry name" value="zf-MIZ"/>
    <property type="match status" value="1"/>
</dbReference>